<reference evidence="3 4" key="1">
    <citation type="submission" date="2022-03" db="EMBL/GenBank/DDBJ databases">
        <title>Mucilaginibacter sp. isolated from the gut of Protaetia brevitarsis seulensis larvae.</title>
        <authorList>
            <person name="Won M."/>
            <person name="Kim S.-J."/>
            <person name="Kwon S.-W."/>
        </authorList>
    </citation>
    <scope>NUCLEOTIDE SEQUENCE [LARGE SCALE GENOMIC DNA]</scope>
    <source>
        <strain evidence="3 4">CFWR-12</strain>
    </source>
</reference>
<feature type="transmembrane region" description="Helical" evidence="2">
    <location>
        <begin position="138"/>
        <end position="160"/>
    </location>
</feature>
<keyword evidence="2" id="KW-0472">Membrane</keyword>
<sequence length="209" mass="21611">MPQDEAARTPDSPAPGGTTPPAPEPVDERPRPQFGEYAPPGWTWTPPEETRHEAAAPAAAAPAVSGAATAAAPTAAGARSAHPTDRAWTIALLAFGVLGVIYNSLSLAILPDSVVRSAELSAAMLGMDAPTSFTPGPAVPVFIAVGIALQIALWAGALLWSRARMRAGLLAWWVPLVAGVVAFIVVTVIGVFVFASDPVFFSELTTPRQ</sequence>
<evidence type="ECO:0000313" key="3">
    <source>
        <dbReference type="EMBL" id="UOE45685.1"/>
    </source>
</evidence>
<protein>
    <submittedName>
        <fullName evidence="3">DUF6264 family protein</fullName>
    </submittedName>
</protein>
<feature type="region of interest" description="Disordered" evidence="1">
    <location>
        <begin position="1"/>
        <end position="62"/>
    </location>
</feature>
<dbReference type="EMBL" id="CP094528">
    <property type="protein sequence ID" value="UOE45685.1"/>
    <property type="molecule type" value="Genomic_DNA"/>
</dbReference>
<proteinExistence type="predicted"/>
<keyword evidence="4" id="KW-1185">Reference proteome</keyword>
<gene>
    <name evidence="3" type="ORF">MTO99_08030</name>
</gene>
<name>A0ABY4CAG7_9MICO</name>
<keyword evidence="2" id="KW-1133">Transmembrane helix</keyword>
<feature type="transmembrane region" description="Helical" evidence="2">
    <location>
        <begin position="172"/>
        <end position="195"/>
    </location>
</feature>
<evidence type="ECO:0000256" key="2">
    <source>
        <dbReference type="SAM" id="Phobius"/>
    </source>
</evidence>
<dbReference type="RefSeq" id="WP_243558283.1">
    <property type="nucleotide sequence ID" value="NZ_CP094528.1"/>
</dbReference>
<evidence type="ECO:0000313" key="4">
    <source>
        <dbReference type="Proteomes" id="UP000832097"/>
    </source>
</evidence>
<dbReference type="InterPro" id="IPR046231">
    <property type="entry name" value="DUF6264"/>
</dbReference>
<feature type="transmembrane region" description="Helical" evidence="2">
    <location>
        <begin position="87"/>
        <end position="110"/>
    </location>
</feature>
<evidence type="ECO:0000256" key="1">
    <source>
        <dbReference type="SAM" id="MobiDB-lite"/>
    </source>
</evidence>
<dbReference type="Pfam" id="PF19779">
    <property type="entry name" value="DUF6264"/>
    <property type="match status" value="1"/>
</dbReference>
<organism evidence="3 4">
    <name type="scientific">Agromyces larvae</name>
    <dbReference type="NCBI Taxonomy" id="2929802"/>
    <lineage>
        <taxon>Bacteria</taxon>
        <taxon>Bacillati</taxon>
        <taxon>Actinomycetota</taxon>
        <taxon>Actinomycetes</taxon>
        <taxon>Micrococcales</taxon>
        <taxon>Microbacteriaceae</taxon>
        <taxon>Agromyces</taxon>
    </lineage>
</organism>
<dbReference type="Proteomes" id="UP000832097">
    <property type="component" value="Chromosome"/>
</dbReference>
<accession>A0ABY4CAG7</accession>
<keyword evidence="2" id="KW-0812">Transmembrane</keyword>